<dbReference type="InterPro" id="IPR003593">
    <property type="entry name" value="AAA+_ATPase"/>
</dbReference>
<dbReference type="Proteomes" id="UP000251047">
    <property type="component" value="Unassembled WGS sequence"/>
</dbReference>
<feature type="domain" description="ABC transporter" evidence="5">
    <location>
        <begin position="15"/>
        <end position="262"/>
    </location>
</feature>
<keyword evidence="3" id="KW-0547">Nucleotide-binding</keyword>
<dbReference type="GO" id="GO:0016887">
    <property type="term" value="F:ATP hydrolysis activity"/>
    <property type="evidence" value="ECO:0007669"/>
    <property type="project" value="InterPro"/>
</dbReference>
<evidence type="ECO:0000313" key="7">
    <source>
        <dbReference type="Proteomes" id="UP000251047"/>
    </source>
</evidence>
<dbReference type="PANTHER" id="PTHR42734">
    <property type="entry name" value="METAL TRANSPORT SYSTEM ATP-BINDING PROTEIN TM_0124-RELATED"/>
    <property type="match status" value="1"/>
</dbReference>
<dbReference type="InterPro" id="IPR003439">
    <property type="entry name" value="ABC_transporter-like_ATP-bd"/>
</dbReference>
<dbReference type="GO" id="GO:0005524">
    <property type="term" value="F:ATP binding"/>
    <property type="evidence" value="ECO:0007669"/>
    <property type="project" value="UniProtKB-KW"/>
</dbReference>
<name>A0A364V9I1_9CORY</name>
<proteinExistence type="inferred from homology"/>
<organism evidence="6 7">
    <name type="scientific">Corynebacterium heidelbergense</name>
    <dbReference type="NCBI Taxonomy" id="2055947"/>
    <lineage>
        <taxon>Bacteria</taxon>
        <taxon>Bacillati</taxon>
        <taxon>Actinomycetota</taxon>
        <taxon>Actinomycetes</taxon>
        <taxon>Mycobacteriales</taxon>
        <taxon>Corynebacteriaceae</taxon>
        <taxon>Corynebacterium</taxon>
    </lineage>
</organism>
<dbReference type="Gene3D" id="3.40.50.300">
    <property type="entry name" value="P-loop containing nucleotide triphosphate hydrolases"/>
    <property type="match status" value="1"/>
</dbReference>
<dbReference type="PROSITE" id="PS00211">
    <property type="entry name" value="ABC_TRANSPORTER_1"/>
    <property type="match status" value="1"/>
</dbReference>
<keyword evidence="2" id="KW-0813">Transport</keyword>
<evidence type="ECO:0000256" key="3">
    <source>
        <dbReference type="ARBA" id="ARBA00022741"/>
    </source>
</evidence>
<sequence length="264" mass="28370">MSHPATERNDGDILLEARGLHVSYGATIALDNASVTLRRGRITGLVGMNGSGKSTLFKTLMGLIEPQPTPAARTPERGQVRFPAHAPVGKARNFCAYVPQSEAVDWNFPLTVAEVVGQGRRGCPHRGPGWWRRGHSSADRRAIAAALRRTGLQDLAGRQIGQLSGGQRKRAFVARGLVQDADILLLDEPFAGVDAASEIAIAGVLRELADSGVAILVSIHDLHTIDRLVDEVLLLNRRSIAQGPVERVLTHDNLRAAFGKGIAR</sequence>
<evidence type="ECO:0000256" key="1">
    <source>
        <dbReference type="ARBA" id="ARBA00005417"/>
    </source>
</evidence>
<dbReference type="Pfam" id="PF00005">
    <property type="entry name" value="ABC_tran"/>
    <property type="match status" value="1"/>
</dbReference>
<evidence type="ECO:0000313" key="6">
    <source>
        <dbReference type="EMBL" id="RAV33277.1"/>
    </source>
</evidence>
<evidence type="ECO:0000256" key="4">
    <source>
        <dbReference type="ARBA" id="ARBA00022840"/>
    </source>
</evidence>
<dbReference type="RefSeq" id="WP_112770201.1">
    <property type="nucleotide sequence ID" value="NZ_CP063191.1"/>
</dbReference>
<reference evidence="6 7" key="1">
    <citation type="journal article" date="2018" name="Syst. Appl. Microbiol.">
        <title>Corynebacterium heidelbergense sp. nov., isolated from the preen glands of Egyptian geese (Alopochen aegyptiacus).</title>
        <authorList>
            <person name="Braun M.S."/>
            <person name="Wang E."/>
            <person name="Zimmermann S."/>
            <person name="Wink M."/>
        </authorList>
    </citation>
    <scope>NUCLEOTIDE SEQUENCE [LARGE SCALE GENOMIC DNA]</scope>
    <source>
        <strain evidence="6 7">DSM 104638</strain>
    </source>
</reference>
<gene>
    <name evidence="6" type="ORF">CWC39_09325</name>
</gene>
<dbReference type="InterPro" id="IPR027417">
    <property type="entry name" value="P-loop_NTPase"/>
</dbReference>
<dbReference type="AlphaFoldDB" id="A0A364V9I1"/>
<protein>
    <recommendedName>
        <fullName evidence="5">ABC transporter domain-containing protein</fullName>
    </recommendedName>
</protein>
<evidence type="ECO:0000256" key="2">
    <source>
        <dbReference type="ARBA" id="ARBA00022448"/>
    </source>
</evidence>
<dbReference type="InterPro" id="IPR017871">
    <property type="entry name" value="ABC_transporter-like_CS"/>
</dbReference>
<keyword evidence="4" id="KW-0067">ATP-binding</keyword>
<comment type="caution">
    <text evidence="6">The sequence shown here is derived from an EMBL/GenBank/DDBJ whole genome shotgun (WGS) entry which is preliminary data.</text>
</comment>
<dbReference type="EMBL" id="PHQP01000095">
    <property type="protein sequence ID" value="RAV33277.1"/>
    <property type="molecule type" value="Genomic_DNA"/>
</dbReference>
<dbReference type="InterPro" id="IPR050153">
    <property type="entry name" value="Metal_Ion_Import_ABC"/>
</dbReference>
<dbReference type="OrthoDB" id="5296765at2"/>
<comment type="similarity">
    <text evidence="1">Belongs to the ABC transporter superfamily.</text>
</comment>
<dbReference type="SMART" id="SM00382">
    <property type="entry name" value="AAA"/>
    <property type="match status" value="1"/>
</dbReference>
<evidence type="ECO:0000259" key="5">
    <source>
        <dbReference type="PROSITE" id="PS50893"/>
    </source>
</evidence>
<dbReference type="SUPFAM" id="SSF52540">
    <property type="entry name" value="P-loop containing nucleoside triphosphate hydrolases"/>
    <property type="match status" value="1"/>
</dbReference>
<dbReference type="PROSITE" id="PS50893">
    <property type="entry name" value="ABC_TRANSPORTER_2"/>
    <property type="match status" value="1"/>
</dbReference>
<accession>A0A364V9I1</accession>
<dbReference type="PANTHER" id="PTHR42734:SF5">
    <property type="entry name" value="IRON TRANSPORT SYSTEM ATP-BINDING PROTEIN HI_0361-RELATED"/>
    <property type="match status" value="1"/>
</dbReference>